<keyword evidence="6" id="KW-1185">Reference proteome</keyword>
<comment type="caution">
    <text evidence="5">The sequence shown here is derived from an EMBL/GenBank/DDBJ whole genome shotgun (WGS) entry which is preliminary data.</text>
</comment>
<keyword evidence="1" id="KW-0479">Metal-binding</keyword>
<keyword evidence="2" id="KW-0802">TPR repeat</keyword>
<dbReference type="GO" id="GO:0046872">
    <property type="term" value="F:metal ion binding"/>
    <property type="evidence" value="ECO:0007669"/>
    <property type="project" value="UniProtKB-KW"/>
</dbReference>
<dbReference type="InterPro" id="IPR011990">
    <property type="entry name" value="TPR-like_helical_dom_sf"/>
</dbReference>
<keyword evidence="3" id="KW-0812">Transmembrane</keyword>
<feature type="transmembrane region" description="Helical" evidence="3">
    <location>
        <begin position="6"/>
        <end position="27"/>
    </location>
</feature>
<feature type="domain" description="LapB rubredoxin metal binding" evidence="4">
    <location>
        <begin position="357"/>
        <end position="383"/>
    </location>
</feature>
<name>A0A395JL26_9GAMM</name>
<reference evidence="5 6" key="1">
    <citation type="submission" date="2018-06" db="EMBL/GenBank/DDBJ databases">
        <title>Genomic Encyclopedia of Type Strains, Phase IV (KMG-IV): sequencing the most valuable type-strain genomes for metagenomic binning, comparative biology and taxonomic classification.</title>
        <authorList>
            <person name="Goeker M."/>
        </authorList>
    </citation>
    <scope>NUCLEOTIDE SEQUENCE [LARGE SCALE GENOMIC DNA]</scope>
    <source>
        <strain evidence="5 6">DSM 24032</strain>
    </source>
</reference>
<dbReference type="PROSITE" id="PS50005">
    <property type="entry name" value="TPR"/>
    <property type="match status" value="1"/>
</dbReference>
<dbReference type="SUPFAM" id="SSF48452">
    <property type="entry name" value="TPR-like"/>
    <property type="match status" value="1"/>
</dbReference>
<dbReference type="AlphaFoldDB" id="A0A395JL26"/>
<dbReference type="FunCoup" id="A0A395JL26">
    <property type="interactions" value="104"/>
</dbReference>
<feature type="repeat" description="TPR" evidence="2">
    <location>
        <begin position="38"/>
        <end position="71"/>
    </location>
</feature>
<dbReference type="Gene3D" id="1.25.40.10">
    <property type="entry name" value="Tetratricopeptide repeat domain"/>
    <property type="match status" value="1"/>
</dbReference>
<dbReference type="InParanoid" id="A0A395JL26"/>
<dbReference type="Pfam" id="PF13432">
    <property type="entry name" value="TPR_16"/>
    <property type="match status" value="2"/>
</dbReference>
<keyword evidence="3" id="KW-1133">Transmembrane helix</keyword>
<gene>
    <name evidence="5" type="ORF">DFR28_102902</name>
</gene>
<proteinExistence type="predicted"/>
<evidence type="ECO:0000313" key="5">
    <source>
        <dbReference type="EMBL" id="RBP51472.1"/>
    </source>
</evidence>
<dbReference type="Proteomes" id="UP000253083">
    <property type="component" value="Unassembled WGS sequence"/>
</dbReference>
<evidence type="ECO:0000256" key="1">
    <source>
        <dbReference type="ARBA" id="ARBA00022723"/>
    </source>
</evidence>
<dbReference type="RefSeq" id="WP_113954237.1">
    <property type="nucleotide sequence ID" value="NZ_QNRT01000002.1"/>
</dbReference>
<dbReference type="OrthoDB" id="507476at2"/>
<organism evidence="5 6">
    <name type="scientific">Arenicella xantha</name>
    <dbReference type="NCBI Taxonomy" id="644221"/>
    <lineage>
        <taxon>Bacteria</taxon>
        <taxon>Pseudomonadati</taxon>
        <taxon>Pseudomonadota</taxon>
        <taxon>Gammaproteobacteria</taxon>
        <taxon>Arenicellales</taxon>
        <taxon>Arenicellaceae</taxon>
        <taxon>Arenicella</taxon>
    </lineage>
</organism>
<sequence>MLSQWSWAWPAIALAFLLGGLAASWYARRSGASRDVKVNAEYFKGLNYLLNEEPDKAIDVFIRALDVDDETVELHLALGGLFRRTGQVDRATRIHQNLIARTNLTENQRMQAVHELAQDYYRVGWLDRAENLFSELLESDDYRSLALAGLVSVYQQEKEWAKAIDALRKHRKKDRPAYAKQIAHYYCELAEVALKRGDYEDAGGWLRSARAERAAIGRVDYLLGELNFVQSDYRKALHYWARMRAEHAQLAHLVVGKIISAYQELGDDEALASYLKEDSNVPRDNLAFMQWHSALSQTLGEPAALELIFARVQAGGLSGPVSAYLLQAIKRHEVSTERRDGLLIELLTRAKSRKIEYTCVGCGFDTKAMYWFCPNCGRWESFH</sequence>
<dbReference type="InterPro" id="IPR019734">
    <property type="entry name" value="TPR_rpt"/>
</dbReference>
<evidence type="ECO:0000259" key="4">
    <source>
        <dbReference type="Pfam" id="PF18073"/>
    </source>
</evidence>
<protein>
    <submittedName>
        <fullName evidence="5">Lipopolysaccharide biosynthesis regulator YciM</fullName>
    </submittedName>
</protein>
<evidence type="ECO:0000256" key="2">
    <source>
        <dbReference type="PROSITE-ProRule" id="PRU00339"/>
    </source>
</evidence>
<dbReference type="EMBL" id="QNRT01000002">
    <property type="protein sequence ID" value="RBP51472.1"/>
    <property type="molecule type" value="Genomic_DNA"/>
</dbReference>
<evidence type="ECO:0000313" key="6">
    <source>
        <dbReference type="Proteomes" id="UP000253083"/>
    </source>
</evidence>
<dbReference type="Pfam" id="PF18073">
    <property type="entry name" value="Zn_ribbon_LapB"/>
    <property type="match status" value="1"/>
</dbReference>
<keyword evidence="3" id="KW-0472">Membrane</keyword>
<accession>A0A395JL26</accession>
<evidence type="ECO:0000256" key="3">
    <source>
        <dbReference type="SAM" id="Phobius"/>
    </source>
</evidence>
<dbReference type="InterPro" id="IPR041166">
    <property type="entry name" value="Rubredoxin_2"/>
</dbReference>